<evidence type="ECO:0000313" key="1">
    <source>
        <dbReference type="EMBL" id="KAH9474288.1"/>
    </source>
</evidence>
<organism evidence="1 2">
    <name type="scientific">Psilocybe cubensis</name>
    <name type="common">Psychedelic mushroom</name>
    <name type="synonym">Stropharia cubensis</name>
    <dbReference type="NCBI Taxonomy" id="181762"/>
    <lineage>
        <taxon>Eukaryota</taxon>
        <taxon>Fungi</taxon>
        <taxon>Dikarya</taxon>
        <taxon>Basidiomycota</taxon>
        <taxon>Agaricomycotina</taxon>
        <taxon>Agaricomycetes</taxon>
        <taxon>Agaricomycetidae</taxon>
        <taxon>Agaricales</taxon>
        <taxon>Agaricineae</taxon>
        <taxon>Strophariaceae</taxon>
        <taxon>Psilocybe</taxon>
    </lineage>
</organism>
<evidence type="ECO:0000313" key="2">
    <source>
        <dbReference type="Proteomes" id="UP000664032"/>
    </source>
</evidence>
<keyword evidence="2" id="KW-1185">Reference proteome</keyword>
<comment type="caution">
    <text evidence="1">The sequence shown here is derived from an EMBL/GenBank/DDBJ whole genome shotgun (WGS) entry which is preliminary data.</text>
</comment>
<gene>
    <name evidence="1" type="ORF">JR316_0013451</name>
</gene>
<dbReference type="Proteomes" id="UP000664032">
    <property type="component" value="Unassembled WGS sequence"/>
</dbReference>
<proteinExistence type="predicted"/>
<sequence>MFAEGWYLRKERFVVYQIAMLTGLAAECTATYSLSKYQTLKHNFYVQSTILEPSSSTSAHLDQRSLNSSAISTIVFCVLVATLFGADFFFLVFWPERRYPKWYVRVKEVLAVIITAGVGASAIVSTWVVATHSAVISGVDHDTAASILRVYSRPPIVYRHWAQNIAWVVLLWIAFLSTLASTFLMFITAQHDARLGPESDLLSSKQERGLGTEEKVPIAAASTGTETGIGRRTTTGSPPSSIRDSTLSDVDENGGNIHKPDMDKDNGTKANATSAAEEANATRIAQGNSGHPTMALKHVQLPVKADSK</sequence>
<dbReference type="EMBL" id="JAFIQS020000014">
    <property type="protein sequence ID" value="KAH9474288.1"/>
    <property type="molecule type" value="Genomic_DNA"/>
</dbReference>
<accession>A0ACB8GF61</accession>
<reference evidence="1" key="1">
    <citation type="submission" date="2021-10" db="EMBL/GenBank/DDBJ databases">
        <title>Psilocybe cubensis genome.</title>
        <authorList>
            <person name="Mckernan K.J."/>
            <person name="Crawford S."/>
            <person name="Trippe A."/>
            <person name="Kane L.T."/>
            <person name="Mclaughlin S."/>
        </authorList>
    </citation>
    <scope>NUCLEOTIDE SEQUENCE</scope>
    <source>
        <strain evidence="1">MGC-MH-2018</strain>
    </source>
</reference>
<protein>
    <submittedName>
        <fullName evidence="1">Uncharacterized protein</fullName>
    </submittedName>
</protein>
<name>A0ACB8GF61_PSICU</name>